<feature type="transmembrane region" description="Helical" evidence="1">
    <location>
        <begin position="28"/>
        <end position="47"/>
    </location>
</feature>
<accession>A0A0F0CJB0</accession>
<dbReference type="EMBL" id="JYNY01000602">
    <property type="protein sequence ID" value="KJJ83388.1"/>
    <property type="molecule type" value="Genomic_DNA"/>
</dbReference>
<evidence type="ECO:0000313" key="3">
    <source>
        <dbReference type="Proteomes" id="UP000033428"/>
    </source>
</evidence>
<keyword evidence="3" id="KW-1185">Reference proteome</keyword>
<proteinExistence type="predicted"/>
<comment type="caution">
    <text evidence="2">The sequence shown here is derived from an EMBL/GenBank/DDBJ whole genome shotgun (WGS) entry which is preliminary data.</text>
</comment>
<keyword evidence="1" id="KW-1133">Transmembrane helix</keyword>
<dbReference type="Proteomes" id="UP000033428">
    <property type="component" value="Unassembled WGS sequence"/>
</dbReference>
<protein>
    <submittedName>
        <fullName evidence="2">Uncharacterized protein</fullName>
    </submittedName>
</protein>
<organism evidence="2 3">
    <name type="scientific">Candidatus Omnitrophus magneticus</name>
    <dbReference type="NCBI Taxonomy" id="1609969"/>
    <lineage>
        <taxon>Bacteria</taxon>
        <taxon>Pseudomonadati</taxon>
        <taxon>Candidatus Omnitrophota</taxon>
        <taxon>Candidatus Omnitrophus</taxon>
    </lineage>
</organism>
<gene>
    <name evidence="2" type="ORF">OMAG_002738</name>
</gene>
<reference evidence="2 3" key="1">
    <citation type="submission" date="2015-02" db="EMBL/GenBank/DDBJ databases">
        <title>Single-cell genomics of uncultivated deep-branching MTB reveals a conserved set of magnetosome genes.</title>
        <authorList>
            <person name="Kolinko S."/>
            <person name="Richter M."/>
            <person name="Glockner F.O."/>
            <person name="Brachmann A."/>
            <person name="Schuler D."/>
        </authorList>
    </citation>
    <scope>NUCLEOTIDE SEQUENCE [LARGE SCALE GENOMIC DNA]</scope>
    <source>
        <strain evidence="2">SKK-01</strain>
    </source>
</reference>
<name>A0A0F0CJB0_9BACT</name>
<sequence length="110" mass="12181">MADQEKFSLLKFLGSFGQWLPWVKTARYAIGIAAIGLIGLTIYKAFFMSTETTKQETHIIAQPGSQVTIDQKREEKKPGIEVHPFVEGYGFAESNDRKGVGGKAGVRVDF</sequence>
<keyword evidence="1" id="KW-0812">Transmembrane</keyword>
<evidence type="ECO:0000256" key="1">
    <source>
        <dbReference type="SAM" id="Phobius"/>
    </source>
</evidence>
<dbReference type="AlphaFoldDB" id="A0A0F0CJB0"/>
<evidence type="ECO:0000313" key="2">
    <source>
        <dbReference type="EMBL" id="KJJ83388.1"/>
    </source>
</evidence>
<keyword evidence="1" id="KW-0472">Membrane</keyword>